<proteinExistence type="predicted"/>
<dbReference type="Gene3D" id="3.40.630.30">
    <property type="match status" value="1"/>
</dbReference>
<dbReference type="OrthoDB" id="4821781at2"/>
<dbReference type="Proteomes" id="UP000326702">
    <property type="component" value="Chromosome"/>
</dbReference>
<evidence type="ECO:0000256" key="1">
    <source>
        <dbReference type="SAM" id="MobiDB-lite"/>
    </source>
</evidence>
<feature type="domain" description="N-acetyltransferase" evidence="2">
    <location>
        <begin position="55"/>
        <end position="194"/>
    </location>
</feature>
<dbReference type="InterPro" id="IPR000182">
    <property type="entry name" value="GNAT_dom"/>
</dbReference>
<dbReference type="KEGG" id="lxl:KDY119_02445"/>
<dbReference type="RefSeq" id="WP_036946413.1">
    <property type="nucleotide sequence ID" value="NZ_BAABIH010000031.1"/>
</dbReference>
<dbReference type="InterPro" id="IPR016181">
    <property type="entry name" value="Acyl_CoA_acyltransferase"/>
</dbReference>
<accession>A0A5P9QCT1</accession>
<evidence type="ECO:0000313" key="3">
    <source>
        <dbReference type="EMBL" id="QFU98920.1"/>
    </source>
</evidence>
<dbReference type="SUPFAM" id="SSF55729">
    <property type="entry name" value="Acyl-CoA N-acyltransferases (Nat)"/>
    <property type="match status" value="1"/>
</dbReference>
<keyword evidence="4" id="KW-1185">Reference proteome</keyword>
<evidence type="ECO:0000259" key="2">
    <source>
        <dbReference type="PROSITE" id="PS51186"/>
    </source>
</evidence>
<gene>
    <name evidence="3" type="ORF">KDY119_02445</name>
</gene>
<protein>
    <recommendedName>
        <fullName evidence="2">N-acetyltransferase domain-containing protein</fullName>
    </recommendedName>
</protein>
<dbReference type="PROSITE" id="PS51186">
    <property type="entry name" value="GNAT"/>
    <property type="match status" value="1"/>
</dbReference>
<feature type="region of interest" description="Disordered" evidence="1">
    <location>
        <begin position="80"/>
        <end position="102"/>
    </location>
</feature>
<evidence type="ECO:0000313" key="4">
    <source>
        <dbReference type="Proteomes" id="UP000326702"/>
    </source>
</evidence>
<organism evidence="3 4">
    <name type="scientific">Luteimicrobium xylanilyticum</name>
    <dbReference type="NCBI Taxonomy" id="1133546"/>
    <lineage>
        <taxon>Bacteria</taxon>
        <taxon>Bacillati</taxon>
        <taxon>Actinomycetota</taxon>
        <taxon>Actinomycetes</taxon>
        <taxon>Micrococcales</taxon>
        <taxon>Luteimicrobium</taxon>
    </lineage>
</organism>
<sequence>MVGSKIVVPASSPQARAALARGARVIARSWGAQLDADTVDPRRLDEIQQAVAGVAALRALTPADLAAILRLDDRTRSDYPGDVATMHQPLTPETATPTDRRPAFGATVGVELIAMTFVEVDENHAETDFTVVAPTWRSRGLSTAVKALSVSALGRAGVRRFRTGGSFENAAIMAANDRLGYVRDEEWLTLAVPE</sequence>
<dbReference type="EMBL" id="CP045529">
    <property type="protein sequence ID" value="QFU98920.1"/>
    <property type="molecule type" value="Genomic_DNA"/>
</dbReference>
<reference evidence="3 4" key="1">
    <citation type="submission" date="2019-10" db="EMBL/GenBank/DDBJ databases">
        <title>Genome sequence of Luteimicrobium xylanilyticum HY-24.</title>
        <authorList>
            <person name="Kim D.Y."/>
            <person name="Park H.-Y."/>
        </authorList>
    </citation>
    <scope>NUCLEOTIDE SEQUENCE [LARGE SCALE GENOMIC DNA]</scope>
    <source>
        <strain evidence="3 4">HY-24</strain>
    </source>
</reference>
<dbReference type="GO" id="GO:0016747">
    <property type="term" value="F:acyltransferase activity, transferring groups other than amino-acyl groups"/>
    <property type="evidence" value="ECO:0007669"/>
    <property type="project" value="InterPro"/>
</dbReference>
<name>A0A5P9QCT1_9MICO</name>
<dbReference type="AlphaFoldDB" id="A0A5P9QCT1"/>